<dbReference type="SMART" id="SM00382">
    <property type="entry name" value="AAA"/>
    <property type="match status" value="1"/>
</dbReference>
<keyword evidence="4" id="KW-1185">Reference proteome</keyword>
<dbReference type="GO" id="GO:0005524">
    <property type="term" value="F:ATP binding"/>
    <property type="evidence" value="ECO:0007669"/>
    <property type="project" value="InterPro"/>
</dbReference>
<dbReference type="InterPro" id="IPR027417">
    <property type="entry name" value="P-loop_NTPase"/>
</dbReference>
<dbReference type="Proteomes" id="UP000176998">
    <property type="component" value="Unassembled WGS sequence"/>
</dbReference>
<proteinExistence type="inferred from homology"/>
<dbReference type="Pfam" id="PF00004">
    <property type="entry name" value="AAA"/>
    <property type="match status" value="1"/>
</dbReference>
<accession>A0A1G4AQP2</accession>
<evidence type="ECO:0000259" key="2">
    <source>
        <dbReference type="SMART" id="SM00382"/>
    </source>
</evidence>
<dbReference type="EMBL" id="MJBS01000186">
    <property type="protein sequence ID" value="OHE91413.1"/>
    <property type="molecule type" value="Genomic_DNA"/>
</dbReference>
<dbReference type="Gene3D" id="3.40.50.300">
    <property type="entry name" value="P-loop containing nucleotide triphosphate hydrolases"/>
    <property type="match status" value="1"/>
</dbReference>
<dbReference type="InterPro" id="IPR050747">
    <property type="entry name" value="Mitochondrial_chaperone_BCS1"/>
</dbReference>
<reference evidence="3 4" key="1">
    <citation type="submission" date="2016-09" db="EMBL/GenBank/DDBJ databases">
        <authorList>
            <person name="Capua I."/>
            <person name="De Benedictis P."/>
            <person name="Joannis T."/>
            <person name="Lombin L.H."/>
            <person name="Cattoli G."/>
        </authorList>
    </citation>
    <scope>NUCLEOTIDE SEQUENCE [LARGE SCALE GENOMIC DNA]</scope>
    <source>
        <strain evidence="3 4">IMI 309357</strain>
    </source>
</reference>
<dbReference type="RefSeq" id="XP_022468586.1">
    <property type="nucleotide sequence ID" value="XM_022624895.1"/>
</dbReference>
<dbReference type="AlphaFoldDB" id="A0A1G4AQP2"/>
<dbReference type="GO" id="GO:0016887">
    <property type="term" value="F:ATP hydrolysis activity"/>
    <property type="evidence" value="ECO:0007669"/>
    <property type="project" value="InterPro"/>
</dbReference>
<dbReference type="GeneID" id="34566405"/>
<organism evidence="3 4">
    <name type="scientific">Colletotrichum orchidophilum</name>
    <dbReference type="NCBI Taxonomy" id="1209926"/>
    <lineage>
        <taxon>Eukaryota</taxon>
        <taxon>Fungi</taxon>
        <taxon>Dikarya</taxon>
        <taxon>Ascomycota</taxon>
        <taxon>Pezizomycotina</taxon>
        <taxon>Sordariomycetes</taxon>
        <taxon>Hypocreomycetidae</taxon>
        <taxon>Glomerellales</taxon>
        <taxon>Glomerellaceae</taxon>
        <taxon>Colletotrichum</taxon>
    </lineage>
</organism>
<evidence type="ECO:0000256" key="1">
    <source>
        <dbReference type="ARBA" id="ARBA00007448"/>
    </source>
</evidence>
<comment type="caution">
    <text evidence="3">The sequence shown here is derived from an EMBL/GenBank/DDBJ whole genome shotgun (WGS) entry which is preliminary data.</text>
</comment>
<name>A0A1G4AQP2_9PEZI</name>
<sequence length="309" mass="34246">MITIESWGRDPTAINQLLESIRAAYFDQGPGKVATFRASCGKEPGWELIGSQSRAISTIAMDAKQKEAVVNDLKRFTEPSESKWHLERGIPYRRGYLFHGPSGTGKTSLCLALATLFQLPIYSMILGAMDDELLFKLFHQLPQRCMVLLEDIDTSPVAQTRPQYTEPQQRQQGNGLTLSGLLNIIDGSGAPEGRVLVMSTNYPDKLDPAITRSGRVDMKVKFELVNKESAGLLFQSLVLAGSSVTEKDSANVNVDNTSRDLAAEFKENISEGVVRHADLQEYLVARRRDPRAAVDEVSAWFEAARSRIK</sequence>
<evidence type="ECO:0000313" key="4">
    <source>
        <dbReference type="Proteomes" id="UP000176998"/>
    </source>
</evidence>
<dbReference type="InterPro" id="IPR003959">
    <property type="entry name" value="ATPase_AAA_core"/>
</dbReference>
<protein>
    <recommendedName>
        <fullName evidence="2">AAA+ ATPase domain-containing protein</fullName>
    </recommendedName>
</protein>
<dbReference type="OrthoDB" id="10251412at2759"/>
<dbReference type="SUPFAM" id="SSF52540">
    <property type="entry name" value="P-loop containing nucleoside triphosphate hydrolases"/>
    <property type="match status" value="1"/>
</dbReference>
<comment type="similarity">
    <text evidence="1">Belongs to the AAA ATPase family. BCS1 subfamily.</text>
</comment>
<dbReference type="PANTHER" id="PTHR23070">
    <property type="entry name" value="BCS1 AAA-TYPE ATPASE"/>
    <property type="match status" value="1"/>
</dbReference>
<feature type="domain" description="AAA+ ATPase" evidence="2">
    <location>
        <begin position="92"/>
        <end position="226"/>
    </location>
</feature>
<evidence type="ECO:0000313" key="3">
    <source>
        <dbReference type="EMBL" id="OHE91413.1"/>
    </source>
</evidence>
<dbReference type="InterPro" id="IPR003593">
    <property type="entry name" value="AAA+_ATPase"/>
</dbReference>
<gene>
    <name evidence="3" type="ORF">CORC01_13278</name>
</gene>
<dbReference type="STRING" id="1209926.A0A1G4AQP2"/>